<dbReference type="Proteomes" id="UP000317977">
    <property type="component" value="Unassembled WGS sequence"/>
</dbReference>
<evidence type="ECO:0000313" key="2">
    <source>
        <dbReference type="Proteomes" id="UP000317977"/>
    </source>
</evidence>
<dbReference type="NCBIfam" id="NF033449">
    <property type="entry name" value="BREX_PglZ_3"/>
    <property type="match status" value="1"/>
</dbReference>
<name>A0A5C6EMG3_9BACT</name>
<protein>
    <submittedName>
        <fullName evidence="1">PglZ domain protein</fullName>
    </submittedName>
</protein>
<reference evidence="1 2" key="1">
    <citation type="submission" date="2019-02" db="EMBL/GenBank/DDBJ databases">
        <title>Deep-cultivation of Planctomycetes and their phenomic and genomic characterization uncovers novel biology.</title>
        <authorList>
            <person name="Wiegand S."/>
            <person name="Jogler M."/>
            <person name="Boedeker C."/>
            <person name="Pinto D."/>
            <person name="Vollmers J."/>
            <person name="Rivas-Marin E."/>
            <person name="Kohn T."/>
            <person name="Peeters S.H."/>
            <person name="Heuer A."/>
            <person name="Rast P."/>
            <person name="Oberbeckmann S."/>
            <person name="Bunk B."/>
            <person name="Jeske O."/>
            <person name="Meyerdierks A."/>
            <person name="Storesund J.E."/>
            <person name="Kallscheuer N."/>
            <person name="Luecker S."/>
            <person name="Lage O.M."/>
            <person name="Pohl T."/>
            <person name="Merkel B.J."/>
            <person name="Hornburger P."/>
            <person name="Mueller R.-W."/>
            <person name="Bruemmer F."/>
            <person name="Labrenz M."/>
            <person name="Spormann A.M."/>
            <person name="Op Den Camp H."/>
            <person name="Overmann J."/>
            <person name="Amann R."/>
            <person name="Jetten M.S.M."/>
            <person name="Mascher T."/>
            <person name="Medema M.H."/>
            <person name="Devos D.P."/>
            <person name="Kaster A.-K."/>
            <person name="Ovreas L."/>
            <person name="Rohde M."/>
            <person name="Galperin M.Y."/>
            <person name="Jogler C."/>
        </authorList>
    </citation>
    <scope>NUCLEOTIDE SEQUENCE [LARGE SCALE GENOMIC DNA]</scope>
    <source>
        <strain evidence="1 2">Poly59</strain>
    </source>
</reference>
<comment type="caution">
    <text evidence="1">The sequence shown here is derived from an EMBL/GenBank/DDBJ whole genome shotgun (WGS) entry which is preliminary data.</text>
</comment>
<sequence length="667" mass="76523">MADWRKTILKHFKKDINRLTLVSDPDGLLTEERMLAEIKQRGFDLIPFEDSIAFRYAYESKYRSIWDRGEKTELVVVLRSENDLQHLPYDLLKAGRQLEFSLHKLFPNLSYPVLAALDRSLLDPLFAAYSQDHDSKLADKATKDFVLRSCFRIERSMITSAVDLLRALLPLYHANRTLPTLLTDHLSENLQSNPALADWSLKELLSNQSVFFQFLQRQWRYLIHSFGGGESVTVQESPQGYNSTSNGNGKLLVPFEHQDVRAYVDTFFIEGLLQPIECDSLDALPAWAHIGVKHDPIADALKRYSKLVERAKEQIPSLTDTHRDWQQFARAWAETVVLRWELDTSLEDDQKQSWHELHVQVERQFAEWMQERFGSLYNLPFVPEPVMVHHVPKYLASVRSKESLRKLALVVMDGLALDQWLIFRRIIEAERMNWRLEESSVFAWVPSLTSISRQSIFAAQAPMYFADSMEHTSREKKHWERFWEDEGISSGLIHYAKKVTSGSTESLDECLANPNESIVGIVVNTVDDIMHGEKQGAAGMHDAIRLEAKNLLSLLDRLMDEGYEVFVTADHGNIAAKGVGKPDDGVKPETTGKRARIYESETFRRQAHEQIPESLEWSNVGLPPDRYALLPEGLSAFTFKDKKVVSHGGIALEEIIVPFVRFVKEEE</sequence>
<dbReference type="AlphaFoldDB" id="A0A5C6EMG3"/>
<dbReference type="Pfam" id="PF08665">
    <property type="entry name" value="PglZ"/>
    <property type="match status" value="1"/>
</dbReference>
<dbReference type="InterPro" id="IPR017850">
    <property type="entry name" value="Alkaline_phosphatase_core_sf"/>
</dbReference>
<dbReference type="EMBL" id="SJPX01000004">
    <property type="protein sequence ID" value="TWU49327.1"/>
    <property type="molecule type" value="Genomic_DNA"/>
</dbReference>
<accession>A0A5C6EMG3</accession>
<dbReference type="RefSeq" id="WP_146535602.1">
    <property type="nucleotide sequence ID" value="NZ_SJPX01000004.1"/>
</dbReference>
<proteinExistence type="predicted"/>
<dbReference type="OrthoDB" id="9769734at2"/>
<keyword evidence="2" id="KW-1185">Reference proteome</keyword>
<organism evidence="1 2">
    <name type="scientific">Rubripirellula reticaptiva</name>
    <dbReference type="NCBI Taxonomy" id="2528013"/>
    <lineage>
        <taxon>Bacteria</taxon>
        <taxon>Pseudomonadati</taxon>
        <taxon>Planctomycetota</taxon>
        <taxon>Planctomycetia</taxon>
        <taxon>Pirellulales</taxon>
        <taxon>Pirellulaceae</taxon>
        <taxon>Rubripirellula</taxon>
    </lineage>
</organism>
<dbReference type="Gene3D" id="3.40.720.10">
    <property type="entry name" value="Alkaline Phosphatase, subunit A"/>
    <property type="match status" value="1"/>
</dbReference>
<evidence type="ECO:0000313" key="1">
    <source>
        <dbReference type="EMBL" id="TWU49327.1"/>
    </source>
</evidence>
<gene>
    <name evidence="1" type="ORF">Poly59_39410</name>
</gene>
<dbReference type="SUPFAM" id="SSF53649">
    <property type="entry name" value="Alkaline phosphatase-like"/>
    <property type="match status" value="1"/>
</dbReference>